<accession>A0ABS1G9R3</accession>
<evidence type="ECO:0000313" key="2">
    <source>
        <dbReference type="Proteomes" id="UP000760407"/>
    </source>
</evidence>
<dbReference type="Proteomes" id="UP000760407">
    <property type="component" value="Unassembled WGS sequence"/>
</dbReference>
<dbReference type="InterPro" id="IPR011990">
    <property type="entry name" value="TPR-like_helical_dom_sf"/>
</dbReference>
<organism evidence="1 2">
    <name type="scientific">Francisella philomiragia</name>
    <dbReference type="NCBI Taxonomy" id="28110"/>
    <lineage>
        <taxon>Bacteria</taxon>
        <taxon>Pseudomonadati</taxon>
        <taxon>Pseudomonadota</taxon>
        <taxon>Gammaproteobacteria</taxon>
        <taxon>Thiotrichales</taxon>
        <taxon>Francisellaceae</taxon>
        <taxon>Francisella</taxon>
    </lineage>
</organism>
<protein>
    <submittedName>
        <fullName evidence="1">Sel1 repeat family protein</fullName>
    </submittedName>
</protein>
<sequence>MRKNKKSFYGLTIESIYKKIAIIIILLLFSINAFANINDCVNASKNENWQKAIEYCKPLANDNKNALVLLVEAYSEIDDRKSSQLYSQEYVDKFADIESNKKVLANMYTGLGNTYYFKGNGAKHDIKKGLKYITKGAQLGNSIAQEQLGNFYLAEGEYPAQNMAISYKWFEIASINGNQKAKQSYILTHLNDMKKQAGYCLAMGQQLVAESYINGEAGLPVSDNQAKNYLIQSIELYKENKELSKEVLKHCPPQKGLDLASAEKLLASLQ</sequence>
<reference evidence="1 2" key="1">
    <citation type="submission" date="2020-08" db="EMBL/GenBank/DDBJ databases">
        <title>Comparative genomics of Francisella species.</title>
        <authorList>
            <person name="Sahl J."/>
            <person name="Sjodin A."/>
            <person name="Wagner D."/>
            <person name="Forsman M."/>
        </authorList>
    </citation>
    <scope>NUCLEOTIDE SEQUENCE [LARGE SCALE GENOMIC DNA]</scope>
    <source>
        <strain evidence="1 2">F1093</strain>
    </source>
</reference>
<name>A0ABS1G9R3_9GAMM</name>
<dbReference type="EMBL" id="JACTSG010000001">
    <property type="protein sequence ID" value="MBK2301552.1"/>
    <property type="molecule type" value="Genomic_DNA"/>
</dbReference>
<dbReference type="Gene3D" id="1.25.40.10">
    <property type="entry name" value="Tetratricopeptide repeat domain"/>
    <property type="match status" value="1"/>
</dbReference>
<dbReference type="SUPFAM" id="SSF81901">
    <property type="entry name" value="HCP-like"/>
    <property type="match status" value="1"/>
</dbReference>
<keyword evidence="2" id="KW-1185">Reference proteome</keyword>
<comment type="caution">
    <text evidence="1">The sequence shown here is derived from an EMBL/GenBank/DDBJ whole genome shotgun (WGS) entry which is preliminary data.</text>
</comment>
<dbReference type="RefSeq" id="WP_200165591.1">
    <property type="nucleotide sequence ID" value="NZ_JACTSG010000001.1"/>
</dbReference>
<dbReference type="Pfam" id="PF08238">
    <property type="entry name" value="Sel1"/>
    <property type="match status" value="3"/>
</dbReference>
<proteinExistence type="predicted"/>
<dbReference type="SMART" id="SM00671">
    <property type="entry name" value="SEL1"/>
    <property type="match status" value="3"/>
</dbReference>
<evidence type="ECO:0000313" key="1">
    <source>
        <dbReference type="EMBL" id="MBK2301552.1"/>
    </source>
</evidence>
<gene>
    <name evidence="1" type="ORF">IBE52_01355</name>
</gene>
<dbReference type="InterPro" id="IPR006597">
    <property type="entry name" value="Sel1-like"/>
</dbReference>